<sequence>MIKNIEDNIAKLYLNNDRLLNIKSKALINTELPFRNLMHDIPILFNREEIISTRLTKSTTENIVMKLEYIGKEENKKSFLYSSFEGKSFDMNISIAVSMIKRITSKTGIEDELIFRNEYPHQEIRIPQYVSYGGNIIEYDNSITQTNNSGGFFILSKGLMKFVTLRIEQTSVYLKRKKSSKPFVFHASYVSKLSSFEMINEKIYPPQYLTIDLDLNPNKIKCITDSKKSFIEVDIILLIKLLSGWEFDKLTAIITSKFDDDIRDKINIIINNAKNILQEQFNNNINDYITYEVKRSYNKKFKKEKDSPTLQEYFNYCFSNFLPHMRKYGRLQKSMYLISIFRQFMISIFQPEIYPDKDNLVTRRISTAADIFESIIRNAIDISFQQAKEKYRDYKSESDTIQNINNIISQFKIVPQITSSFNNFFNMQDTKNSDVVKTSMHYNWQEPIIVSGAVMRGSSIELTKSLAARHLHESSITVFDMFDTPDHGPNTGLIKRLSIGTLISHYTINIRKQIFDEVYEFIKSNFVNKNLIDEINGVMISIIDESEFYITSIKESEVHNFIKKIKETKRNGLFIVRDIGIEIIRKHSLDIIKKIYIPTDTIMQIRINVGNKRAIEPVFVVEDGKLNIRKYKNLNEELNNYDSFTNLIINYPDIIEYIDVGQSIYSNICNSVIEFDKYDIDQQKKYEYVRLPNYLFFSYLTSCMYDIGKMTGVRGTFGAAQHKHIITGPQDNVLNKYDSCNYLAYPLQRPCITTIPMEISGIARNGIGQHTLVGFFSFNKNIEDGVILNKDSVDRGLLSVITLMPVKNEISDTQINNNNPNPENSNNNYSKISVSGLPEVGTVLVQGDALYRCLKPKFKDGDDNNYIFDQSEPYSSHYPAVVERSKKRGTDMIKIDILMSSFRKVEVGDKLAKSVQKVTIADIMESHEMPYTEDGEVPDIIFNSTSIISRKTLPMYFDAMLTNMYSIIPYNDDGEIEYINYPTYTELTAEDLIIYITNQIKKKYPNIPDAMLNDIIYSRKTIFNPYTHKPMTLESNGYKTKAFVSPILFCRLSQMSADKISVRNRGRLDKYGQPPSGKKKGGGIKIGEMETDVFATHGAILTLNELLSDPDERYLPANICSNCGIFATYEEDIEIKRWKCLQCENIGLSPEILNIRMTYATKIFITILNMRGITLIPIKKKYDEIYLSQY</sequence>
<dbReference type="InterPro" id="IPR007641">
    <property type="entry name" value="RNA_pol_Rpb2_7"/>
</dbReference>
<evidence type="ECO:0000256" key="3">
    <source>
        <dbReference type="ARBA" id="ARBA00022478"/>
    </source>
</evidence>
<dbReference type="GO" id="GO:0006351">
    <property type="term" value="P:DNA-templated transcription"/>
    <property type="evidence" value="ECO:0007669"/>
    <property type="project" value="InterPro"/>
</dbReference>
<feature type="compositionally biased region" description="Low complexity" evidence="10">
    <location>
        <begin position="816"/>
        <end position="828"/>
    </location>
</feature>
<dbReference type="InterPro" id="IPR037033">
    <property type="entry name" value="DNA-dir_RNAP_su2_hyb_sf"/>
</dbReference>
<dbReference type="Gene3D" id="3.90.1800.10">
    <property type="entry name" value="RNA polymerase alpha subunit dimerisation domain"/>
    <property type="match status" value="1"/>
</dbReference>
<dbReference type="GO" id="GO:0003677">
    <property type="term" value="F:DNA binding"/>
    <property type="evidence" value="ECO:0007669"/>
    <property type="project" value="InterPro"/>
</dbReference>
<dbReference type="GO" id="GO:0003899">
    <property type="term" value="F:DNA-directed RNA polymerase activity"/>
    <property type="evidence" value="ECO:0007669"/>
    <property type="project" value="UniProtKB-EC"/>
</dbReference>
<comment type="catalytic activity">
    <reaction evidence="8">
        <text>RNA(n) + a ribonucleoside 5'-triphosphate = RNA(n+1) + diphosphate</text>
        <dbReference type="Rhea" id="RHEA:21248"/>
        <dbReference type="Rhea" id="RHEA-COMP:14527"/>
        <dbReference type="Rhea" id="RHEA-COMP:17342"/>
        <dbReference type="ChEBI" id="CHEBI:33019"/>
        <dbReference type="ChEBI" id="CHEBI:61557"/>
        <dbReference type="ChEBI" id="CHEBI:140395"/>
        <dbReference type="EC" id="2.7.7.6"/>
    </reaction>
</comment>
<evidence type="ECO:0000313" key="15">
    <source>
        <dbReference type="Proteomes" id="UP000174145"/>
    </source>
</evidence>
<feature type="region of interest" description="Disordered" evidence="10">
    <location>
        <begin position="811"/>
        <end position="830"/>
    </location>
</feature>
<comment type="similarity">
    <text evidence="1 9">Belongs to the RNA polymerase beta chain family.</text>
</comment>
<evidence type="ECO:0000256" key="10">
    <source>
        <dbReference type="SAM" id="MobiDB-lite"/>
    </source>
</evidence>
<dbReference type="InterPro" id="IPR015712">
    <property type="entry name" value="DNA-dir_RNA_pol_su2"/>
</dbReference>
<dbReference type="SUPFAM" id="SSF64484">
    <property type="entry name" value="beta and beta-prime subunits of DNA dependent RNA-polymerase"/>
    <property type="match status" value="1"/>
</dbReference>
<dbReference type="GeneID" id="18263514"/>
<evidence type="ECO:0000256" key="6">
    <source>
        <dbReference type="ARBA" id="ARBA00022723"/>
    </source>
</evidence>
<dbReference type="InterPro" id="IPR014724">
    <property type="entry name" value="RNA_pol_RPB2_OB-fold"/>
</dbReference>
<dbReference type="InterPro" id="IPR007645">
    <property type="entry name" value="RNA_pol_Rpb2_3"/>
</dbReference>
<evidence type="ECO:0000256" key="5">
    <source>
        <dbReference type="ARBA" id="ARBA00022695"/>
    </source>
</evidence>
<evidence type="ECO:0000256" key="1">
    <source>
        <dbReference type="ARBA" id="ARBA00006835"/>
    </source>
</evidence>
<dbReference type="Pfam" id="PF04560">
    <property type="entry name" value="RNA_pol_Rpb2_7"/>
    <property type="match status" value="1"/>
</dbReference>
<accession>W6JKY2</accession>
<name>W6JKY2_9POXV</name>
<dbReference type="GO" id="GO:0046872">
    <property type="term" value="F:metal ion binding"/>
    <property type="evidence" value="ECO:0007669"/>
    <property type="project" value="UniProtKB-KW"/>
</dbReference>
<evidence type="ECO:0000313" key="14">
    <source>
        <dbReference type="EMBL" id="BAO49445.1"/>
    </source>
</evidence>
<keyword evidence="7" id="KW-0804">Transcription</keyword>
<dbReference type="Pfam" id="PF04565">
    <property type="entry name" value="RNA_pol_Rpb2_3"/>
    <property type="match status" value="1"/>
</dbReference>
<dbReference type="KEGG" id="vg:18263514"/>
<dbReference type="Pfam" id="PF00562">
    <property type="entry name" value="RNA_pol_Rpb2_6"/>
    <property type="match status" value="1"/>
</dbReference>
<dbReference type="PANTHER" id="PTHR20856">
    <property type="entry name" value="DNA-DIRECTED RNA POLYMERASE I SUBUNIT 2"/>
    <property type="match status" value="1"/>
</dbReference>
<evidence type="ECO:0000256" key="9">
    <source>
        <dbReference type="RuleBase" id="RU000434"/>
    </source>
</evidence>
<dbReference type="EMBL" id="AP013055">
    <property type="protein sequence ID" value="BAO49445.1"/>
    <property type="molecule type" value="Genomic_DNA"/>
</dbReference>
<reference evidence="14 15" key="1">
    <citation type="journal article" date="2014" name="Virology">
        <title>The complete genome sequence of the Alphaentomopoxvirus Anomala cuprea entomopoxvirus, including its terminal hairpin loop sequences, suggests a potentially unique mode of apoptosis inhibition and mode of DNA replication.</title>
        <authorList>
            <person name="Mitsuhashi W."/>
            <person name="Miyamoto K."/>
            <person name="Wada S."/>
        </authorList>
    </citation>
    <scope>NUCLEOTIDE SEQUENCE [LARGE SCALE GENOMIC DNA]</scope>
    <source>
        <strain evidence="14">CV6M</strain>
    </source>
</reference>
<keyword evidence="4" id="KW-0808">Transferase</keyword>
<evidence type="ECO:0000259" key="12">
    <source>
        <dbReference type="Pfam" id="PF04560"/>
    </source>
</evidence>
<dbReference type="Proteomes" id="UP000174145">
    <property type="component" value="Segment"/>
</dbReference>
<feature type="domain" description="RNA polymerase Rpb2" evidence="12">
    <location>
        <begin position="1082"/>
        <end position="1170"/>
    </location>
</feature>
<keyword evidence="3 14" id="KW-0240">DNA-directed RNA polymerase</keyword>
<dbReference type="Gene3D" id="2.40.270.10">
    <property type="entry name" value="DNA-directed RNA polymerase, subunit 2, domain 6"/>
    <property type="match status" value="1"/>
</dbReference>
<keyword evidence="6" id="KW-0479">Metal-binding</keyword>
<evidence type="ECO:0000256" key="4">
    <source>
        <dbReference type="ARBA" id="ARBA00022679"/>
    </source>
</evidence>
<proteinExistence type="inferred from homology"/>
<evidence type="ECO:0000256" key="7">
    <source>
        <dbReference type="ARBA" id="ARBA00023163"/>
    </source>
</evidence>
<keyword evidence="15" id="KW-1185">Reference proteome</keyword>
<protein>
    <recommendedName>
        <fullName evidence="2">DNA-directed RNA polymerase</fullName>
        <ecNumber evidence="2">2.7.7.6</ecNumber>
    </recommendedName>
</protein>
<evidence type="ECO:0000256" key="8">
    <source>
        <dbReference type="ARBA" id="ARBA00048552"/>
    </source>
</evidence>
<feature type="domain" description="RNA polymerase Rpb2" evidence="13">
    <location>
        <begin position="454"/>
        <end position="499"/>
    </location>
</feature>
<dbReference type="RefSeq" id="YP_009001558.1">
    <property type="nucleotide sequence ID" value="NC_023426.1"/>
</dbReference>
<dbReference type="GO" id="GO:0000428">
    <property type="term" value="C:DNA-directed RNA polymerase complex"/>
    <property type="evidence" value="ECO:0007669"/>
    <property type="project" value="UniProtKB-KW"/>
</dbReference>
<keyword evidence="5" id="KW-0548">Nucleotidyltransferase</keyword>
<organism evidence="14 15">
    <name type="scientific">Alphaentomopoxvirus acuprea</name>
    <dbReference type="NCBI Taxonomy" id="62099"/>
    <lineage>
        <taxon>Viruses</taxon>
        <taxon>Varidnaviria</taxon>
        <taxon>Bamfordvirae</taxon>
        <taxon>Nucleocytoviricota</taxon>
        <taxon>Pokkesviricetes</taxon>
        <taxon>Chitovirales</taxon>
        <taxon>Poxviridae</taxon>
        <taxon>Entomopoxvirinae</taxon>
        <taxon>Alphaentomopoxvirus</taxon>
    </lineage>
</organism>
<evidence type="ECO:0000259" key="13">
    <source>
        <dbReference type="Pfam" id="PF04565"/>
    </source>
</evidence>
<feature type="domain" description="DNA-directed RNA polymerase subunit 2 hybrid-binding" evidence="11">
    <location>
        <begin position="714"/>
        <end position="1079"/>
    </location>
</feature>
<dbReference type="Gene3D" id="2.40.50.150">
    <property type="match status" value="1"/>
</dbReference>
<dbReference type="GO" id="GO:0032549">
    <property type="term" value="F:ribonucleoside binding"/>
    <property type="evidence" value="ECO:0007669"/>
    <property type="project" value="InterPro"/>
</dbReference>
<dbReference type="InterPro" id="IPR007120">
    <property type="entry name" value="DNA-dir_RNAP_su2_dom"/>
</dbReference>
<dbReference type="EC" id="2.7.7.6" evidence="2"/>
<evidence type="ECO:0000256" key="2">
    <source>
        <dbReference type="ARBA" id="ARBA00012418"/>
    </source>
</evidence>
<evidence type="ECO:0000259" key="11">
    <source>
        <dbReference type="Pfam" id="PF00562"/>
    </source>
</evidence>